<keyword evidence="4 7" id="KW-0720">Serine protease</keyword>
<dbReference type="InterPro" id="IPR000209">
    <property type="entry name" value="Peptidase_S8/S53_dom"/>
</dbReference>
<keyword evidence="13" id="KW-1185">Reference proteome</keyword>
<dbReference type="PANTHER" id="PTHR43806">
    <property type="entry name" value="PEPTIDASE S8"/>
    <property type="match status" value="1"/>
</dbReference>
<dbReference type="InterPro" id="IPR015500">
    <property type="entry name" value="Peptidase_S8_subtilisin-rel"/>
</dbReference>
<dbReference type="Pfam" id="PF00082">
    <property type="entry name" value="Peptidase_S8"/>
    <property type="match status" value="1"/>
</dbReference>
<evidence type="ECO:0000256" key="5">
    <source>
        <dbReference type="ARBA" id="ARBA00023295"/>
    </source>
</evidence>
<evidence type="ECO:0000256" key="6">
    <source>
        <dbReference type="ARBA" id="ARBA00023326"/>
    </source>
</evidence>
<keyword evidence="9" id="KW-0732">Signal</keyword>
<dbReference type="InterPro" id="IPR036116">
    <property type="entry name" value="FN3_sf"/>
</dbReference>
<evidence type="ECO:0000259" key="10">
    <source>
        <dbReference type="PROSITE" id="PS50853"/>
    </source>
</evidence>
<evidence type="ECO:0000256" key="3">
    <source>
        <dbReference type="ARBA" id="ARBA00022801"/>
    </source>
</evidence>
<dbReference type="SUPFAM" id="SSF52743">
    <property type="entry name" value="Subtilisin-like"/>
    <property type="match status" value="1"/>
</dbReference>
<dbReference type="OrthoDB" id="9816550at2"/>
<evidence type="ECO:0000259" key="11">
    <source>
        <dbReference type="PROSITE" id="PS51272"/>
    </source>
</evidence>
<feature type="domain" description="SLH" evidence="11">
    <location>
        <begin position="933"/>
        <end position="995"/>
    </location>
</feature>
<evidence type="ECO:0008006" key="14">
    <source>
        <dbReference type="Google" id="ProtNLM"/>
    </source>
</evidence>
<dbReference type="PANTHER" id="PTHR43806:SF11">
    <property type="entry name" value="CEREVISIN-RELATED"/>
    <property type="match status" value="1"/>
</dbReference>
<evidence type="ECO:0000256" key="7">
    <source>
        <dbReference type="PROSITE-ProRule" id="PRU01240"/>
    </source>
</evidence>
<dbReference type="CDD" id="cd00063">
    <property type="entry name" value="FN3"/>
    <property type="match status" value="2"/>
</dbReference>
<name>A0A512DCM4_9CELL</name>
<feature type="chain" id="PRO_5038896343" description="Serine protease" evidence="9">
    <location>
        <begin position="26"/>
        <end position="995"/>
    </location>
</feature>
<dbReference type="InterPro" id="IPR003961">
    <property type="entry name" value="FN3_dom"/>
</dbReference>
<proteinExistence type="inferred from homology"/>
<dbReference type="PROSITE" id="PS00138">
    <property type="entry name" value="SUBTILASE_SER"/>
    <property type="match status" value="1"/>
</dbReference>
<dbReference type="InterPro" id="IPR013783">
    <property type="entry name" value="Ig-like_fold"/>
</dbReference>
<comment type="caution">
    <text evidence="12">The sequence shown here is derived from an EMBL/GenBank/DDBJ whole genome shotgun (WGS) entry which is preliminary data.</text>
</comment>
<dbReference type="GO" id="GO:0000272">
    <property type="term" value="P:polysaccharide catabolic process"/>
    <property type="evidence" value="ECO:0007669"/>
    <property type="project" value="UniProtKB-KW"/>
</dbReference>
<dbReference type="PROSITE" id="PS00137">
    <property type="entry name" value="SUBTILASE_HIS"/>
    <property type="match status" value="1"/>
</dbReference>
<keyword evidence="3 7" id="KW-0378">Hydrolase</keyword>
<dbReference type="Proteomes" id="UP000321181">
    <property type="component" value="Unassembled WGS sequence"/>
</dbReference>
<feature type="domain" description="SLH" evidence="11">
    <location>
        <begin position="805"/>
        <end position="868"/>
    </location>
</feature>
<dbReference type="Gene3D" id="3.40.50.200">
    <property type="entry name" value="Peptidase S8/S53 domain"/>
    <property type="match status" value="1"/>
</dbReference>
<accession>A0A512DCM4</accession>
<evidence type="ECO:0000313" key="12">
    <source>
        <dbReference type="EMBL" id="GEO34231.1"/>
    </source>
</evidence>
<keyword evidence="2 7" id="KW-0645">Protease</keyword>
<dbReference type="SUPFAM" id="SSF49265">
    <property type="entry name" value="Fibronectin type III"/>
    <property type="match status" value="1"/>
</dbReference>
<organism evidence="12 13">
    <name type="scientific">Cellulomonas aerilata</name>
    <dbReference type="NCBI Taxonomy" id="515326"/>
    <lineage>
        <taxon>Bacteria</taxon>
        <taxon>Bacillati</taxon>
        <taxon>Actinomycetota</taxon>
        <taxon>Actinomycetes</taxon>
        <taxon>Micrococcales</taxon>
        <taxon>Cellulomonadaceae</taxon>
        <taxon>Cellulomonas</taxon>
    </lineage>
</organism>
<dbReference type="PROSITE" id="PS00136">
    <property type="entry name" value="SUBTILASE_ASP"/>
    <property type="match status" value="1"/>
</dbReference>
<dbReference type="Pfam" id="PF00395">
    <property type="entry name" value="SLH"/>
    <property type="match status" value="2"/>
</dbReference>
<dbReference type="GO" id="GO:0006508">
    <property type="term" value="P:proteolysis"/>
    <property type="evidence" value="ECO:0007669"/>
    <property type="project" value="UniProtKB-KW"/>
</dbReference>
<keyword evidence="6" id="KW-0119">Carbohydrate metabolism</keyword>
<dbReference type="InterPro" id="IPR036852">
    <property type="entry name" value="Peptidase_S8/S53_dom_sf"/>
</dbReference>
<feature type="domain" description="Fibronectin type-III" evidence="10">
    <location>
        <begin position="630"/>
        <end position="720"/>
    </location>
</feature>
<feature type="active site" description="Charge relay system" evidence="7">
    <location>
        <position position="307"/>
    </location>
</feature>
<evidence type="ECO:0000256" key="9">
    <source>
        <dbReference type="SAM" id="SignalP"/>
    </source>
</evidence>
<dbReference type="PROSITE" id="PS50853">
    <property type="entry name" value="FN3"/>
    <property type="match status" value="2"/>
</dbReference>
<keyword evidence="6" id="KW-0624">Polysaccharide degradation</keyword>
<dbReference type="AlphaFoldDB" id="A0A512DCM4"/>
<dbReference type="GO" id="GO:0004252">
    <property type="term" value="F:serine-type endopeptidase activity"/>
    <property type="evidence" value="ECO:0007669"/>
    <property type="project" value="UniProtKB-UniRule"/>
</dbReference>
<feature type="signal peptide" evidence="9">
    <location>
        <begin position="1"/>
        <end position="25"/>
    </location>
</feature>
<dbReference type="Pfam" id="PF00041">
    <property type="entry name" value="fn3"/>
    <property type="match status" value="2"/>
</dbReference>
<dbReference type="PROSITE" id="PS51272">
    <property type="entry name" value="SLH"/>
    <property type="match status" value="3"/>
</dbReference>
<dbReference type="RefSeq" id="WP_146903425.1">
    <property type="nucleotide sequence ID" value="NZ_BAAARM010000003.1"/>
</dbReference>
<sequence length="995" mass="100198">MDLHRPPTGLSRVVAAVLVASTALAAAAPASAAEARTTLDVLSIVDGEHVVTTVVVRADRAESAEAALEDDPGVLAVDAQVTYQVDGTGPDPYWDEQDPVATAKARDAWTVTRGAGQVVAVLDTGVDPEHEDLAGALLPLVDVIGGDGDPSHGTGVAGVVAARADNGLGGAGIAPDATVLPIRVCNSGGCPSTNVAQGIFHAVDHGADVINLSLSGRGYSDITAAAVLYALDRGVSVVASAGNSGLEGNPVSYPAANSGVIAVGALTPQSTPAAWSVNGWQVDLSTVGESVLVPVPGNGYGNASGTSFSGPAVAASVALLRASHPGIGLEEIQAALQASSDSSAPWDRRWGAGRLDIPAALAAADRSDDGAPTLTTGQPQTVDVGWAPVPGATRYRVRVDGTVRAEVADPHATLTGLTDGTQLAVDVQADDGPRTSARLAHVGVPAPGVVTLHEGRLTGSGASTLLGLLATTDGRPGDTYSLVRNGVSVGTLALPVSSQPSWLWIGVGSWPPGAAVWRLRAVDRLGRTSAPSNGILLGEGVPQPPAAVTGLAAGLRDATVLLTWDQLPQAAEYEVEVGGDVVRTSRTGGAVVAAPPPGEQRTYSVRAVDPWGQRGPWTSVDVRTSLPGAVPDAPTSVTATRGSGSATVSWAAPADHGSPITLYTVVASPGGATVTTARTTASVGSLTNGVPYTFTVTATSAAGTSPASAPSAPVTPAGAPDAPVSVSAAVRDGSADVTWTAPASNGSPITSYTVTASPGGRSATTTGATAATVTGLTNGTAYSFTVTATNAVGTGPAAATPRPLLFRTFTDVPATAPFADDIGWLVARGITTGRPDNTFGPLEPVSREAMAAFLYRSAGSPTFAPPGRSVFVDLVPSAAFYAPIHWLAAQRITTGSPQPDGTLTYDPLQPVTRQAMAAFLYRAAGRPAFTAPATATFPDVPAGAPFRQEIEWLAATGITTGTVRADGTRAFDPLAPVTRQAMAAFLHRMDRLTAG</sequence>
<gene>
    <name evidence="12" type="ORF">CAE01nite_19560</name>
</gene>
<protein>
    <recommendedName>
        <fullName evidence="14">Serine protease</fullName>
    </recommendedName>
</protein>
<dbReference type="InterPro" id="IPR022398">
    <property type="entry name" value="Peptidase_S8_His-AS"/>
</dbReference>
<dbReference type="GO" id="GO:0016798">
    <property type="term" value="F:hydrolase activity, acting on glycosyl bonds"/>
    <property type="evidence" value="ECO:0007669"/>
    <property type="project" value="UniProtKB-KW"/>
</dbReference>
<evidence type="ECO:0000256" key="8">
    <source>
        <dbReference type="RuleBase" id="RU003355"/>
    </source>
</evidence>
<evidence type="ECO:0000256" key="4">
    <source>
        <dbReference type="ARBA" id="ARBA00022825"/>
    </source>
</evidence>
<dbReference type="EMBL" id="BJYY01000013">
    <property type="protein sequence ID" value="GEO34231.1"/>
    <property type="molecule type" value="Genomic_DNA"/>
</dbReference>
<feature type="domain" description="Fibronectin type-III" evidence="10">
    <location>
        <begin position="722"/>
        <end position="811"/>
    </location>
</feature>
<dbReference type="PRINTS" id="PR00723">
    <property type="entry name" value="SUBTILISIN"/>
</dbReference>
<reference evidence="12 13" key="1">
    <citation type="submission" date="2019-07" db="EMBL/GenBank/DDBJ databases">
        <title>Whole genome shotgun sequence of Cellulomonas aerilata NBRC 106308.</title>
        <authorList>
            <person name="Hosoyama A."/>
            <person name="Uohara A."/>
            <person name="Ohji S."/>
            <person name="Ichikawa N."/>
        </authorList>
    </citation>
    <scope>NUCLEOTIDE SEQUENCE [LARGE SCALE GENOMIC DNA]</scope>
    <source>
        <strain evidence="12 13">NBRC 106308</strain>
    </source>
</reference>
<evidence type="ECO:0000256" key="1">
    <source>
        <dbReference type="ARBA" id="ARBA00011073"/>
    </source>
</evidence>
<comment type="similarity">
    <text evidence="1 7 8">Belongs to the peptidase S8 family.</text>
</comment>
<feature type="domain" description="SLH" evidence="11">
    <location>
        <begin position="869"/>
        <end position="932"/>
    </location>
</feature>
<feature type="active site" description="Charge relay system" evidence="7">
    <location>
        <position position="123"/>
    </location>
</feature>
<keyword evidence="5" id="KW-0326">Glycosidase</keyword>
<evidence type="ECO:0000256" key="2">
    <source>
        <dbReference type="ARBA" id="ARBA00022670"/>
    </source>
</evidence>
<dbReference type="InterPro" id="IPR023828">
    <property type="entry name" value="Peptidase_S8_Ser-AS"/>
</dbReference>
<dbReference type="InterPro" id="IPR050131">
    <property type="entry name" value="Peptidase_S8_subtilisin-like"/>
</dbReference>
<dbReference type="Gene3D" id="2.60.40.10">
    <property type="entry name" value="Immunoglobulins"/>
    <property type="match status" value="4"/>
</dbReference>
<dbReference type="InterPro" id="IPR023827">
    <property type="entry name" value="Peptidase_S8_Asp-AS"/>
</dbReference>
<evidence type="ECO:0000313" key="13">
    <source>
        <dbReference type="Proteomes" id="UP000321181"/>
    </source>
</evidence>
<feature type="active site" description="Charge relay system" evidence="7">
    <location>
        <position position="152"/>
    </location>
</feature>
<dbReference type="PRINTS" id="PR00014">
    <property type="entry name" value="FNTYPEIII"/>
</dbReference>
<dbReference type="PROSITE" id="PS51892">
    <property type="entry name" value="SUBTILASE"/>
    <property type="match status" value="1"/>
</dbReference>
<dbReference type="SMART" id="SM00060">
    <property type="entry name" value="FN3"/>
    <property type="match status" value="4"/>
</dbReference>
<dbReference type="InterPro" id="IPR001119">
    <property type="entry name" value="SLH_dom"/>
</dbReference>